<sequence>MKDRNSRMRVGAVAGAFGAAVVATVGAASGAGATVTQMGMSPGISVGSATNYGTGCTYQARATVTDVIEPVVFYDNGVAFAVARPSGGVALVTWVPTTPGPHTISAVQAPDDTIVASLDLRVGTGMHLGYSCIVSGG</sequence>
<dbReference type="RefSeq" id="WP_218471013.1">
    <property type="nucleotide sequence ID" value="NZ_BAABJN010000006.1"/>
</dbReference>
<feature type="signal peptide" evidence="1">
    <location>
        <begin position="1"/>
        <end position="27"/>
    </location>
</feature>
<keyword evidence="3" id="KW-1185">Reference proteome</keyword>
<reference evidence="2 3" key="1">
    <citation type="submission" date="2021-07" db="EMBL/GenBank/DDBJ databases">
        <title>Whole Genome Sequence of Nocardia Iowensis.</title>
        <authorList>
            <person name="Lamm A."/>
            <person name="Collins-Fairclough A.M."/>
            <person name="Bunk B."/>
            <person name="Sproer C."/>
        </authorList>
    </citation>
    <scope>NUCLEOTIDE SEQUENCE [LARGE SCALE GENOMIC DNA]</scope>
    <source>
        <strain evidence="2 3">NRRL 5646</strain>
    </source>
</reference>
<evidence type="ECO:0000256" key="1">
    <source>
        <dbReference type="SAM" id="SignalP"/>
    </source>
</evidence>
<accession>A0ABX8RLD5</accession>
<dbReference type="EMBL" id="CP078145">
    <property type="protein sequence ID" value="QXN90141.1"/>
    <property type="molecule type" value="Genomic_DNA"/>
</dbReference>
<gene>
    <name evidence="2" type="ORF">KV110_32665</name>
</gene>
<name>A0ABX8RLD5_NOCIO</name>
<protein>
    <recommendedName>
        <fullName evidence="4">Ig-like domain-containing protein</fullName>
    </recommendedName>
</protein>
<evidence type="ECO:0000313" key="2">
    <source>
        <dbReference type="EMBL" id="QXN90141.1"/>
    </source>
</evidence>
<proteinExistence type="predicted"/>
<feature type="chain" id="PRO_5046013047" description="Ig-like domain-containing protein" evidence="1">
    <location>
        <begin position="28"/>
        <end position="137"/>
    </location>
</feature>
<organism evidence="2 3">
    <name type="scientific">Nocardia iowensis</name>
    <dbReference type="NCBI Taxonomy" id="204891"/>
    <lineage>
        <taxon>Bacteria</taxon>
        <taxon>Bacillati</taxon>
        <taxon>Actinomycetota</taxon>
        <taxon>Actinomycetes</taxon>
        <taxon>Mycobacteriales</taxon>
        <taxon>Nocardiaceae</taxon>
        <taxon>Nocardia</taxon>
    </lineage>
</organism>
<keyword evidence="1" id="KW-0732">Signal</keyword>
<dbReference type="Proteomes" id="UP000694257">
    <property type="component" value="Chromosome"/>
</dbReference>
<evidence type="ECO:0008006" key="4">
    <source>
        <dbReference type="Google" id="ProtNLM"/>
    </source>
</evidence>
<evidence type="ECO:0000313" key="3">
    <source>
        <dbReference type="Proteomes" id="UP000694257"/>
    </source>
</evidence>